<evidence type="ECO:0000259" key="5">
    <source>
        <dbReference type="Pfam" id="PF08547"/>
    </source>
</evidence>
<keyword evidence="7" id="KW-1185">Reference proteome</keyword>
<dbReference type="InterPro" id="IPR013857">
    <property type="entry name" value="NADH-UbQ_OxRdtase-assoc_prot30"/>
</dbReference>
<accession>A0A9P8QCQ6</accession>
<name>A0A9P8QCQ6_WICPI</name>
<dbReference type="Proteomes" id="UP000774326">
    <property type="component" value="Unassembled WGS sequence"/>
</dbReference>
<evidence type="ECO:0000313" key="7">
    <source>
        <dbReference type="Proteomes" id="UP000774326"/>
    </source>
</evidence>
<dbReference type="InterPro" id="IPR039131">
    <property type="entry name" value="NDUFAF1"/>
</dbReference>
<dbReference type="GO" id="GO:0006120">
    <property type="term" value="P:mitochondrial electron transport, NADH to ubiquinone"/>
    <property type="evidence" value="ECO:0007669"/>
    <property type="project" value="TreeGrafter"/>
</dbReference>
<organism evidence="6 7">
    <name type="scientific">Wickerhamomyces pijperi</name>
    <name type="common">Yeast</name>
    <name type="synonym">Pichia pijperi</name>
    <dbReference type="NCBI Taxonomy" id="599730"/>
    <lineage>
        <taxon>Eukaryota</taxon>
        <taxon>Fungi</taxon>
        <taxon>Dikarya</taxon>
        <taxon>Ascomycota</taxon>
        <taxon>Saccharomycotina</taxon>
        <taxon>Saccharomycetes</taxon>
        <taxon>Phaffomycetales</taxon>
        <taxon>Wickerhamomycetaceae</taxon>
        <taxon>Wickerhamomyces</taxon>
    </lineage>
</organism>
<dbReference type="GO" id="GO:0051082">
    <property type="term" value="F:unfolded protein binding"/>
    <property type="evidence" value="ECO:0007669"/>
    <property type="project" value="TreeGrafter"/>
</dbReference>
<dbReference type="PANTHER" id="PTHR13194:SF18">
    <property type="entry name" value="COMPLEX I INTERMEDIATE-ASSOCIATED PROTEIN 30, MITOCHONDRIAL"/>
    <property type="match status" value="1"/>
</dbReference>
<dbReference type="SUPFAM" id="SSF49785">
    <property type="entry name" value="Galactose-binding domain-like"/>
    <property type="match status" value="1"/>
</dbReference>
<evidence type="ECO:0000256" key="3">
    <source>
        <dbReference type="ARBA" id="ARBA00023128"/>
    </source>
</evidence>
<protein>
    <recommendedName>
        <fullName evidence="5">NADH:ubiquinone oxidoreductase intermediate-associated protein 30 domain-containing protein</fullName>
    </recommendedName>
</protein>
<comment type="similarity">
    <text evidence="2">Belongs to the CIA30 family.</text>
</comment>
<dbReference type="EMBL" id="JAEUBG010000970">
    <property type="protein sequence ID" value="KAH3687162.1"/>
    <property type="molecule type" value="Genomic_DNA"/>
</dbReference>
<evidence type="ECO:0000256" key="2">
    <source>
        <dbReference type="ARBA" id="ARBA00007884"/>
    </source>
</evidence>
<dbReference type="OrthoDB" id="42561at2759"/>
<keyword evidence="4" id="KW-0143">Chaperone</keyword>
<comment type="caution">
    <text evidence="6">The sequence shown here is derived from an EMBL/GenBank/DDBJ whole genome shotgun (WGS) entry which is preliminary data.</text>
</comment>
<gene>
    <name evidence="6" type="ORF">WICPIJ_001877</name>
</gene>
<dbReference type="GO" id="GO:0010257">
    <property type="term" value="P:NADH dehydrogenase complex assembly"/>
    <property type="evidence" value="ECO:0007669"/>
    <property type="project" value="TreeGrafter"/>
</dbReference>
<sequence>MWSDFQIRIPSNKEWRNRLDPLSPGNKSPQSILNFSKPNEISKIITGSDKEIGGFSTVHFDQCKETSDSDPTITDQFGSFQGYLNIDPPLGRSNVHQSGYAMFRTQSLPLSPIFHQPTFHNWSNLSHLLLAVRGDHRAYSVNFQTDSTSATDLYQHRLSLQTPGHWETVVIPLKDFVLTNNGVIQHQVDIDLTKVKTFGVGVNGRVLGPFRLDFKDVRCVSGEDTL</sequence>
<dbReference type="AlphaFoldDB" id="A0A9P8QCQ6"/>
<evidence type="ECO:0000313" key="6">
    <source>
        <dbReference type="EMBL" id="KAH3687162.1"/>
    </source>
</evidence>
<dbReference type="GO" id="GO:0005739">
    <property type="term" value="C:mitochondrion"/>
    <property type="evidence" value="ECO:0007669"/>
    <property type="project" value="UniProtKB-SubCell"/>
</dbReference>
<evidence type="ECO:0000256" key="4">
    <source>
        <dbReference type="ARBA" id="ARBA00023186"/>
    </source>
</evidence>
<dbReference type="Pfam" id="PF08547">
    <property type="entry name" value="CIA30"/>
    <property type="match status" value="1"/>
</dbReference>
<feature type="domain" description="NADH:ubiquinone oxidoreductase intermediate-associated protein 30" evidence="5">
    <location>
        <begin position="34"/>
        <end position="213"/>
    </location>
</feature>
<dbReference type="PANTHER" id="PTHR13194">
    <property type="entry name" value="COMPLEX I INTERMEDIATE-ASSOCIATED PROTEIN 30"/>
    <property type="match status" value="1"/>
</dbReference>
<dbReference type="InterPro" id="IPR008979">
    <property type="entry name" value="Galactose-bd-like_sf"/>
</dbReference>
<reference evidence="6" key="1">
    <citation type="journal article" date="2021" name="Open Biol.">
        <title>Shared evolutionary footprints suggest mitochondrial oxidative damage underlies multiple complex I losses in fungi.</title>
        <authorList>
            <person name="Schikora-Tamarit M.A."/>
            <person name="Marcet-Houben M."/>
            <person name="Nosek J."/>
            <person name="Gabaldon T."/>
        </authorList>
    </citation>
    <scope>NUCLEOTIDE SEQUENCE</scope>
    <source>
        <strain evidence="6">CBS2887</strain>
    </source>
</reference>
<evidence type="ECO:0000256" key="1">
    <source>
        <dbReference type="ARBA" id="ARBA00004173"/>
    </source>
</evidence>
<keyword evidence="3" id="KW-0496">Mitochondrion</keyword>
<reference evidence="6" key="2">
    <citation type="submission" date="2021-01" db="EMBL/GenBank/DDBJ databases">
        <authorList>
            <person name="Schikora-Tamarit M.A."/>
        </authorList>
    </citation>
    <scope>NUCLEOTIDE SEQUENCE</scope>
    <source>
        <strain evidence="6">CBS2887</strain>
    </source>
</reference>
<comment type="subcellular location">
    <subcellularLocation>
        <location evidence="1">Mitochondrion</location>
    </subcellularLocation>
</comment>
<proteinExistence type="inferred from homology"/>